<gene>
    <name evidence="4" type="primary">dan_2</name>
    <name evidence="4" type="ORF">WYH_00897</name>
</gene>
<dbReference type="PATRIC" id="fig|1267766.3.peg.902"/>
<dbReference type="KEGG" id="aay:WYH_00897"/>
<evidence type="ECO:0000256" key="1">
    <source>
        <dbReference type="SAM" id="MobiDB-lite"/>
    </source>
</evidence>
<sequence>MTKRGNSMKVCSGIALAVAGLLAGTSAMAQSQGQAADADILIANGRIYPGGAEPFIGDIAVSGDRIVYVGPEYSGTAARTIEAEGMVVAPGFIDTHTHVGDALASDIPAARLVLPFVTQGVTTAFIGVDGGGDPDVSAVFGKDTGRDYGINFAAYVGLGALRSKVIGSEDREPTAAELAEMESLTEQAMCEGALGLSTGLFYAPQSFAEEGEVVALAKVAARHGGTYDSHIRDESSYTVGLVGAVEEALAIGRLADIPVHIGHIKALGVDVHGQADEVIAAVEQAQAAGQVVHADQYPWSASGTGLSSALLPRWAQDGGREATLARFDDPEQMARIRVEMSENLRRRGGPESLLITRGPADLLGKTLADLAPAAGGDPIQAAIDALRRSETGVASFNQTESDIAAFMKKPWVMTSSDASAGHPRYYASYARKYDTYVKDRKVLTLRQFIDQSSVVPAAAFKLEGRGSLVEGAYADVVVFDPEAYAPRANFLEARLFTQGVQTVLVNGTLEMDDGIPTGRAGGRPLPRTSARDGC</sequence>
<keyword evidence="5" id="KW-1185">Reference proteome</keyword>
<evidence type="ECO:0000313" key="5">
    <source>
        <dbReference type="Proteomes" id="UP000034392"/>
    </source>
</evidence>
<dbReference type="GO" id="GO:0047420">
    <property type="term" value="F:N-acyl-D-amino-acid deacylase activity"/>
    <property type="evidence" value="ECO:0007669"/>
    <property type="project" value="UniProtKB-EC"/>
</dbReference>
<dbReference type="SUPFAM" id="SSF51338">
    <property type="entry name" value="Composite domain of metallo-dependent hydrolases"/>
    <property type="match status" value="1"/>
</dbReference>
<accession>A0A0F7KT33</accession>
<dbReference type="InterPro" id="IPR032466">
    <property type="entry name" value="Metal_Hydrolase"/>
</dbReference>
<dbReference type="AlphaFoldDB" id="A0A0F7KT33"/>
<reference evidence="4" key="1">
    <citation type="submission" date="2015-05" db="EMBL/GenBank/DDBJ databases">
        <title>The complete genome of Altererythrobacter atlanticus strain 26DY36.</title>
        <authorList>
            <person name="Wu Y.-H."/>
            <person name="Cheng H."/>
            <person name="Wu X.-W."/>
        </authorList>
    </citation>
    <scope>NUCLEOTIDE SEQUENCE [LARGE SCALE GENOMIC DNA]</scope>
    <source>
        <strain evidence="4">26DY36</strain>
    </source>
</reference>
<dbReference type="PANTHER" id="PTHR11647:SF1">
    <property type="entry name" value="COLLAPSIN RESPONSE MEDIATOR PROTEIN"/>
    <property type="match status" value="1"/>
</dbReference>
<dbReference type="EMBL" id="CP011452">
    <property type="protein sequence ID" value="AKH41945.1"/>
    <property type="molecule type" value="Genomic_DNA"/>
</dbReference>
<feature type="chain" id="PRO_5002517948" evidence="2">
    <location>
        <begin position="30"/>
        <end position="534"/>
    </location>
</feature>
<dbReference type="InterPro" id="IPR050378">
    <property type="entry name" value="Metallo-dep_Hydrolases_sf"/>
</dbReference>
<dbReference type="Gene3D" id="3.20.20.140">
    <property type="entry name" value="Metal-dependent hydrolases"/>
    <property type="match status" value="2"/>
</dbReference>
<dbReference type="Proteomes" id="UP000034392">
    <property type="component" value="Chromosome"/>
</dbReference>
<dbReference type="PANTHER" id="PTHR11647">
    <property type="entry name" value="HYDRANTOINASE/DIHYDROPYRIMIDINASE FAMILY MEMBER"/>
    <property type="match status" value="1"/>
</dbReference>
<dbReference type="EC" id="3.5.1.81" evidence="4"/>
<protein>
    <submittedName>
        <fullName evidence="4">D-aminoacylase</fullName>
        <ecNumber evidence="4">3.5.1.81</ecNumber>
    </submittedName>
</protein>
<name>A0A0F7KT33_9SPHN</name>
<evidence type="ECO:0000256" key="2">
    <source>
        <dbReference type="SAM" id="SignalP"/>
    </source>
</evidence>
<keyword evidence="2" id="KW-0732">Signal</keyword>
<keyword evidence="4" id="KW-0378">Hydrolase</keyword>
<feature type="region of interest" description="Disordered" evidence="1">
    <location>
        <begin position="515"/>
        <end position="534"/>
    </location>
</feature>
<dbReference type="RefSeq" id="WP_082348061.1">
    <property type="nucleotide sequence ID" value="NZ_CP011452.2"/>
</dbReference>
<proteinExistence type="predicted"/>
<dbReference type="InterPro" id="IPR011059">
    <property type="entry name" value="Metal-dep_hydrolase_composite"/>
</dbReference>
<evidence type="ECO:0000313" key="4">
    <source>
        <dbReference type="EMBL" id="AKH41945.1"/>
    </source>
</evidence>
<organism evidence="4 5">
    <name type="scientific">Croceibacterium atlanticum</name>
    <dbReference type="NCBI Taxonomy" id="1267766"/>
    <lineage>
        <taxon>Bacteria</taxon>
        <taxon>Pseudomonadati</taxon>
        <taxon>Pseudomonadota</taxon>
        <taxon>Alphaproteobacteria</taxon>
        <taxon>Sphingomonadales</taxon>
        <taxon>Erythrobacteraceae</taxon>
        <taxon>Croceibacterium</taxon>
    </lineage>
</organism>
<feature type="domain" description="Amidohydrolase 3" evidence="3">
    <location>
        <begin position="309"/>
        <end position="507"/>
    </location>
</feature>
<feature type="signal peptide" evidence="2">
    <location>
        <begin position="1"/>
        <end position="29"/>
    </location>
</feature>
<dbReference type="Pfam" id="PF07969">
    <property type="entry name" value="Amidohydro_3"/>
    <property type="match status" value="1"/>
</dbReference>
<dbReference type="STRING" id="1267766.WYH_00897"/>
<dbReference type="InterPro" id="IPR013108">
    <property type="entry name" value="Amidohydro_3"/>
</dbReference>
<dbReference type="SUPFAM" id="SSF51556">
    <property type="entry name" value="Metallo-dependent hydrolases"/>
    <property type="match status" value="1"/>
</dbReference>
<evidence type="ECO:0000259" key="3">
    <source>
        <dbReference type="Pfam" id="PF07969"/>
    </source>
</evidence>